<dbReference type="InterPro" id="IPR036259">
    <property type="entry name" value="MFS_trans_sf"/>
</dbReference>
<feature type="transmembrane region" description="Helical" evidence="9">
    <location>
        <begin position="20"/>
        <end position="39"/>
    </location>
</feature>
<feature type="domain" description="Major facilitator superfamily (MFS) profile" evidence="10">
    <location>
        <begin position="1"/>
        <end position="285"/>
    </location>
</feature>
<evidence type="ECO:0000256" key="2">
    <source>
        <dbReference type="ARBA" id="ARBA00008432"/>
    </source>
</evidence>
<comment type="similarity">
    <text evidence="8">Belongs to the major facilitator superfamily. Phosphate:H(+) symporter (TC 2.A.1.9) family.</text>
</comment>
<evidence type="ECO:0000256" key="5">
    <source>
        <dbReference type="ARBA" id="ARBA00022989"/>
    </source>
</evidence>
<keyword evidence="12" id="KW-1185">Reference proteome</keyword>
<organism evidence="11 12">
    <name type="scientific">Nyssa sinensis</name>
    <dbReference type="NCBI Taxonomy" id="561372"/>
    <lineage>
        <taxon>Eukaryota</taxon>
        <taxon>Viridiplantae</taxon>
        <taxon>Streptophyta</taxon>
        <taxon>Embryophyta</taxon>
        <taxon>Tracheophyta</taxon>
        <taxon>Spermatophyta</taxon>
        <taxon>Magnoliopsida</taxon>
        <taxon>eudicotyledons</taxon>
        <taxon>Gunneridae</taxon>
        <taxon>Pentapetalae</taxon>
        <taxon>asterids</taxon>
        <taxon>Cornales</taxon>
        <taxon>Nyssaceae</taxon>
        <taxon>Nyssa</taxon>
    </lineage>
</organism>
<gene>
    <name evidence="11" type="ORF">F0562_004922</name>
</gene>
<evidence type="ECO:0000256" key="6">
    <source>
        <dbReference type="ARBA" id="ARBA00023063"/>
    </source>
</evidence>
<evidence type="ECO:0000256" key="9">
    <source>
        <dbReference type="SAM" id="Phobius"/>
    </source>
</evidence>
<dbReference type="AlphaFoldDB" id="A0A5J5AGS7"/>
<dbReference type="Proteomes" id="UP000325577">
    <property type="component" value="Linkage Group LG2"/>
</dbReference>
<dbReference type="GO" id="GO:0016020">
    <property type="term" value="C:membrane"/>
    <property type="evidence" value="ECO:0007669"/>
    <property type="project" value="UniProtKB-SubCell"/>
</dbReference>
<dbReference type="InterPro" id="IPR020846">
    <property type="entry name" value="MFS_dom"/>
</dbReference>
<reference evidence="11 12" key="1">
    <citation type="submission" date="2019-09" db="EMBL/GenBank/DDBJ databases">
        <title>A chromosome-level genome assembly of the Chinese tupelo Nyssa sinensis.</title>
        <authorList>
            <person name="Yang X."/>
            <person name="Kang M."/>
            <person name="Yang Y."/>
            <person name="Xiong H."/>
            <person name="Wang M."/>
            <person name="Zhang Z."/>
            <person name="Wang Z."/>
            <person name="Wu H."/>
            <person name="Ma T."/>
            <person name="Liu J."/>
            <person name="Xi Z."/>
        </authorList>
    </citation>
    <scope>NUCLEOTIDE SEQUENCE [LARGE SCALE GENOMIC DNA]</scope>
    <source>
        <strain evidence="11">J267</strain>
        <tissue evidence="11">Leaf</tissue>
    </source>
</reference>
<feature type="transmembrane region" description="Helical" evidence="9">
    <location>
        <begin position="236"/>
        <end position="257"/>
    </location>
</feature>
<dbReference type="InterPro" id="IPR011701">
    <property type="entry name" value="MFS"/>
</dbReference>
<evidence type="ECO:0000256" key="3">
    <source>
        <dbReference type="ARBA" id="ARBA00022448"/>
    </source>
</evidence>
<evidence type="ECO:0000256" key="1">
    <source>
        <dbReference type="ARBA" id="ARBA00004141"/>
    </source>
</evidence>
<keyword evidence="4 9" id="KW-0812">Transmembrane</keyword>
<dbReference type="InterPro" id="IPR044772">
    <property type="entry name" value="NO3_transporter"/>
</dbReference>
<accession>A0A5J5AGS7</accession>
<comment type="subcellular location">
    <subcellularLocation>
        <location evidence="1">Membrane</location>
        <topology evidence="1">Multi-pass membrane protein</topology>
    </subcellularLocation>
</comment>
<dbReference type="Pfam" id="PF07690">
    <property type="entry name" value="MFS_1"/>
    <property type="match status" value="1"/>
</dbReference>
<dbReference type="GO" id="GO:0042128">
    <property type="term" value="P:nitrate assimilation"/>
    <property type="evidence" value="ECO:0007669"/>
    <property type="project" value="UniProtKB-KW"/>
</dbReference>
<dbReference type="FunFam" id="1.20.1250.20:FF:000053">
    <property type="entry name" value="Nitrate transporter 2.1"/>
    <property type="match status" value="1"/>
</dbReference>
<dbReference type="PROSITE" id="PS00216">
    <property type="entry name" value="SUGAR_TRANSPORT_1"/>
    <property type="match status" value="1"/>
</dbReference>
<feature type="transmembrane region" description="Helical" evidence="9">
    <location>
        <begin position="178"/>
        <end position="198"/>
    </location>
</feature>
<feature type="transmembrane region" description="Helical" evidence="9">
    <location>
        <begin position="269"/>
        <end position="288"/>
    </location>
</feature>
<feature type="transmembrane region" description="Helical" evidence="9">
    <location>
        <begin position="204"/>
        <end position="229"/>
    </location>
</feature>
<keyword evidence="6" id="KW-0534">Nitrate assimilation</keyword>
<dbReference type="InterPro" id="IPR005829">
    <property type="entry name" value="Sugar_transporter_CS"/>
</dbReference>
<dbReference type="Gene3D" id="1.20.1250.20">
    <property type="entry name" value="MFS general substrate transporter like domains"/>
    <property type="match status" value="2"/>
</dbReference>
<evidence type="ECO:0000313" key="12">
    <source>
        <dbReference type="Proteomes" id="UP000325577"/>
    </source>
</evidence>
<keyword evidence="3" id="KW-0813">Transport</keyword>
<sequence>MSSMFSGCVVGRANGVAAGWANVGAGVTQLVMPLIYSLITSFDVPSFKAWRVAFIIPAILQAVTAIMVLVFGQDLPDGSYKRTQKTSNKKKENVIEVLFHGLKNYRGWILGLTYGFCFGVELTTDNIIAQYFYDRFNVKIQTAGAIAASFGLANLVSRPAGGVVSDAMGRRFGMRGRLWSLWVVQTVAALLCVLLGRVNSLWCSVFVMCGFSLFVQAASGLTFGVVPFVSKRSLGVISGMTGSGGTVGAVVTQLLLFSGNNKFSTQTGISLMGLMMLVCTLSVTTISFPQWGGMFCGPSVDPDSMDEHYHLLT</sequence>
<keyword evidence="7 9" id="KW-0472">Membrane</keyword>
<evidence type="ECO:0000313" key="11">
    <source>
        <dbReference type="EMBL" id="KAA8530213.1"/>
    </source>
</evidence>
<dbReference type="GO" id="GO:0015112">
    <property type="term" value="F:nitrate transmembrane transporter activity"/>
    <property type="evidence" value="ECO:0007669"/>
    <property type="project" value="InterPro"/>
</dbReference>
<evidence type="ECO:0000259" key="10">
    <source>
        <dbReference type="PROSITE" id="PS50850"/>
    </source>
</evidence>
<proteinExistence type="inferred from homology"/>
<feature type="transmembrane region" description="Helical" evidence="9">
    <location>
        <begin position="51"/>
        <end position="72"/>
    </location>
</feature>
<comment type="similarity">
    <text evidence="2">Belongs to the major facilitator superfamily. Nitrate/nitrite porter (TC 2.A.1.8) family.</text>
</comment>
<name>A0A5J5AGS7_9ASTE</name>
<dbReference type="PROSITE" id="PS50850">
    <property type="entry name" value="MFS"/>
    <property type="match status" value="1"/>
</dbReference>
<dbReference type="PANTHER" id="PTHR23515">
    <property type="entry name" value="HIGH-AFFINITY NITRATE TRANSPORTER 2.3"/>
    <property type="match status" value="1"/>
</dbReference>
<evidence type="ECO:0000256" key="7">
    <source>
        <dbReference type="ARBA" id="ARBA00023136"/>
    </source>
</evidence>
<keyword evidence="5 9" id="KW-1133">Transmembrane helix</keyword>
<dbReference type="CDD" id="cd17341">
    <property type="entry name" value="MFS_NRT2_like"/>
    <property type="match status" value="1"/>
</dbReference>
<dbReference type="SUPFAM" id="SSF103473">
    <property type="entry name" value="MFS general substrate transporter"/>
    <property type="match status" value="1"/>
</dbReference>
<evidence type="ECO:0000256" key="4">
    <source>
        <dbReference type="ARBA" id="ARBA00022692"/>
    </source>
</evidence>
<dbReference type="OrthoDB" id="434240at2759"/>
<dbReference type="EMBL" id="CM018043">
    <property type="protein sequence ID" value="KAA8530213.1"/>
    <property type="molecule type" value="Genomic_DNA"/>
</dbReference>
<evidence type="ECO:0000256" key="8">
    <source>
        <dbReference type="ARBA" id="ARBA00044504"/>
    </source>
</evidence>
<protein>
    <recommendedName>
        <fullName evidence="10">Major facilitator superfamily (MFS) profile domain-containing protein</fullName>
    </recommendedName>
</protein>